<reference evidence="1 2" key="1">
    <citation type="submission" date="2018-02" db="EMBL/GenBank/DDBJ databases">
        <title>Insights into the biology of acidophilic members of the Acidiferrobacteraceae family derived from comparative genomic analyses.</title>
        <authorList>
            <person name="Issotta F."/>
            <person name="Thyssen C."/>
            <person name="Mena C."/>
            <person name="Moya A."/>
            <person name="Bellenberg S."/>
            <person name="Sproer C."/>
            <person name="Covarrubias P.C."/>
            <person name="Sand W."/>
            <person name="Quatrini R."/>
            <person name="Vera M."/>
        </authorList>
    </citation>
    <scope>NUCLEOTIDE SEQUENCE [LARGE SCALE GENOMIC DNA]</scope>
    <source>
        <strain evidence="2">m-1</strain>
    </source>
</reference>
<accession>A0A1C2G2N9</accession>
<sequence length="67" mass="7154">MHVRTEGSDFVVLDVSLKEAGRIAADILSQEAIAGDKALAVARKLREAGFYLQPAVSGRSEWAGPVE</sequence>
<gene>
    <name evidence="1" type="ORF">C4900_10235</name>
</gene>
<protein>
    <submittedName>
        <fullName evidence="1">Uncharacterized protein</fullName>
    </submittedName>
</protein>
<dbReference type="Proteomes" id="UP000253250">
    <property type="component" value="Unassembled WGS sequence"/>
</dbReference>
<dbReference type="AlphaFoldDB" id="A0A1C2G2N9"/>
<organism evidence="1 2">
    <name type="scientific">Acidiferrobacter thiooxydans</name>
    <dbReference type="NCBI Taxonomy" id="163359"/>
    <lineage>
        <taxon>Bacteria</taxon>
        <taxon>Pseudomonadati</taxon>
        <taxon>Pseudomonadota</taxon>
        <taxon>Gammaproteobacteria</taxon>
        <taxon>Acidiferrobacterales</taxon>
        <taxon>Acidiferrobacteraceae</taxon>
        <taxon>Acidiferrobacter</taxon>
    </lineage>
</organism>
<comment type="caution">
    <text evidence="1">The sequence shown here is derived from an EMBL/GenBank/DDBJ whole genome shotgun (WGS) entry which is preliminary data.</text>
</comment>
<dbReference type="OrthoDB" id="9977527at2"/>
<evidence type="ECO:0000313" key="1">
    <source>
        <dbReference type="EMBL" id="RCN56223.1"/>
    </source>
</evidence>
<dbReference type="EMBL" id="PSYR01000002">
    <property type="protein sequence ID" value="RCN56223.1"/>
    <property type="molecule type" value="Genomic_DNA"/>
</dbReference>
<evidence type="ECO:0000313" key="2">
    <source>
        <dbReference type="Proteomes" id="UP000253250"/>
    </source>
</evidence>
<dbReference type="RefSeq" id="WP_065969615.1">
    <property type="nucleotide sequence ID" value="NZ_CP080624.1"/>
</dbReference>
<name>A0A1C2G2N9_9GAMM</name>
<keyword evidence="2" id="KW-1185">Reference proteome</keyword>
<proteinExistence type="predicted"/>